<dbReference type="EMBL" id="LPXH01000025">
    <property type="protein sequence ID" value="KUF41147.1"/>
    <property type="molecule type" value="Genomic_DNA"/>
</dbReference>
<evidence type="ECO:0000313" key="3">
    <source>
        <dbReference type="EMBL" id="KUF41147.1"/>
    </source>
</evidence>
<keyword evidence="1" id="KW-1133">Transmembrane helix</keyword>
<reference evidence="3 4" key="1">
    <citation type="submission" date="2015-12" db="EMBL/GenBank/DDBJ databases">
        <title>Complete genome sequence of a multi-drug resistant strain Acidovorax sp. 12322-1.</title>
        <authorList>
            <person name="Ming D."/>
            <person name="Wang M."/>
            <person name="Hu S."/>
            <person name="Zhou Y."/>
            <person name="Jiang T."/>
        </authorList>
    </citation>
    <scope>NUCLEOTIDE SEQUENCE [LARGE SCALE GENOMIC DNA]</scope>
    <source>
        <strain evidence="3 4">12322-1</strain>
    </source>
</reference>
<keyword evidence="1" id="KW-0812">Transmembrane</keyword>
<sequence>MGILHVVVAVIAVAVIGLIIVSVAMARQIGILLERISPVGAMINDSGPKLGEVSPEMTIPSLTGGSVTIGRADPKSTLIFFLSPGCPVCKKLLPSLKEMQISEGNWLKIYLASDGDEAKHRKFIQDQKLENFPYILSEPLGQSYKVARLPFAVLLDEQGVVKSKGLVNSREQIESIFNAHETGYMSIQDLAEKNAVIN</sequence>
<evidence type="ECO:0000313" key="4">
    <source>
        <dbReference type="Proteomes" id="UP000053300"/>
    </source>
</evidence>
<keyword evidence="4" id="KW-1185">Reference proteome</keyword>
<name>A0A0W7Z1T5_9BURK</name>
<dbReference type="AlphaFoldDB" id="A0A0W7Z1T5"/>
<comment type="caution">
    <text evidence="3">The sequence shown here is derived from an EMBL/GenBank/DDBJ whole genome shotgun (WGS) entry which is preliminary data.</text>
</comment>
<dbReference type="GO" id="GO:0016853">
    <property type="term" value="F:isomerase activity"/>
    <property type="evidence" value="ECO:0007669"/>
    <property type="project" value="UniProtKB-KW"/>
</dbReference>
<dbReference type="Gene3D" id="3.40.30.10">
    <property type="entry name" value="Glutaredoxin"/>
    <property type="match status" value="1"/>
</dbReference>
<evidence type="ECO:0000259" key="2">
    <source>
        <dbReference type="PROSITE" id="PS51352"/>
    </source>
</evidence>
<dbReference type="InterPro" id="IPR013766">
    <property type="entry name" value="Thioredoxin_domain"/>
</dbReference>
<keyword evidence="1" id="KW-0472">Membrane</keyword>
<gene>
    <name evidence="3" type="ORF">AS359_10200</name>
</gene>
<dbReference type="SUPFAM" id="SSF52833">
    <property type="entry name" value="Thioredoxin-like"/>
    <property type="match status" value="1"/>
</dbReference>
<protein>
    <submittedName>
        <fullName evidence="3">Thiol-disulfide isomerase</fullName>
    </submittedName>
</protein>
<dbReference type="PROSITE" id="PS51352">
    <property type="entry name" value="THIOREDOXIN_2"/>
    <property type="match status" value="1"/>
</dbReference>
<keyword evidence="3" id="KW-0413">Isomerase</keyword>
<proteinExistence type="predicted"/>
<dbReference type="Pfam" id="PF13905">
    <property type="entry name" value="Thioredoxin_8"/>
    <property type="match status" value="1"/>
</dbReference>
<feature type="transmembrane region" description="Helical" evidence="1">
    <location>
        <begin position="6"/>
        <end position="26"/>
    </location>
</feature>
<organism evidence="3 4">
    <name type="scientific">Comamonas kerstersii</name>
    <dbReference type="NCBI Taxonomy" id="225992"/>
    <lineage>
        <taxon>Bacteria</taxon>
        <taxon>Pseudomonadati</taxon>
        <taxon>Pseudomonadota</taxon>
        <taxon>Betaproteobacteria</taxon>
        <taxon>Burkholderiales</taxon>
        <taxon>Comamonadaceae</taxon>
        <taxon>Comamonas</taxon>
    </lineage>
</organism>
<evidence type="ECO:0000256" key="1">
    <source>
        <dbReference type="SAM" id="Phobius"/>
    </source>
</evidence>
<dbReference type="RefSeq" id="WP_058879827.1">
    <property type="nucleotide sequence ID" value="NZ_LPXH01000025.1"/>
</dbReference>
<dbReference type="InterPro" id="IPR036249">
    <property type="entry name" value="Thioredoxin-like_sf"/>
</dbReference>
<accession>A0A0W7Z1T5</accession>
<dbReference type="Proteomes" id="UP000053300">
    <property type="component" value="Unassembled WGS sequence"/>
</dbReference>
<dbReference type="InterPro" id="IPR012336">
    <property type="entry name" value="Thioredoxin-like_fold"/>
</dbReference>
<feature type="domain" description="Thioredoxin" evidence="2">
    <location>
        <begin position="48"/>
        <end position="182"/>
    </location>
</feature>